<dbReference type="InterPro" id="IPR011990">
    <property type="entry name" value="TPR-like_helical_dom_sf"/>
</dbReference>
<keyword evidence="1" id="KW-0479">Metal-binding</keyword>
<dbReference type="AlphaFoldDB" id="A0A6S6SCJ2"/>
<reference evidence="4" key="1">
    <citation type="submission" date="2020-01" db="EMBL/GenBank/DDBJ databases">
        <authorList>
            <person name="Meier V. D."/>
            <person name="Meier V D."/>
        </authorList>
    </citation>
    <scope>NUCLEOTIDE SEQUENCE</scope>
    <source>
        <strain evidence="4">HLG_WM_MAG_09</strain>
    </source>
</reference>
<dbReference type="Pfam" id="PF13176">
    <property type="entry name" value="TPR_7"/>
    <property type="match status" value="1"/>
</dbReference>
<protein>
    <submittedName>
        <fullName evidence="4">Heat shock (Predicted periplasmic) protein YciM</fullName>
    </submittedName>
</protein>
<dbReference type="SMART" id="SM00028">
    <property type="entry name" value="TPR"/>
    <property type="match status" value="5"/>
</dbReference>
<dbReference type="Pfam" id="PF13174">
    <property type="entry name" value="TPR_6"/>
    <property type="match status" value="1"/>
</dbReference>
<dbReference type="EMBL" id="CACVAT010000090">
    <property type="protein sequence ID" value="CAA6806043.1"/>
    <property type="molecule type" value="Genomic_DNA"/>
</dbReference>
<gene>
    <name evidence="4" type="ORF">HELGO_WM30905</name>
</gene>
<accession>A0A6S6SCJ2</accession>
<evidence type="ECO:0000256" key="2">
    <source>
        <dbReference type="PROSITE-ProRule" id="PRU00339"/>
    </source>
</evidence>
<sequence>MQEILFLLLPLAFYSGWNAARKKYKKGKTPRADSAASPQFVRGINFLLNEEPDKALDIFLESPAIDGQTADTFLSLGNMFRNRGEVNRALRVHQHLVARPDLSREQRQTAMLALGEDFFAAGLLDRAESVFREVIDKYPDNAKVSDPLRHIYEQLQDWGKAIELSQSSSAVLNDKNRFIAHYYCEQAEEHFRGSELYQADESLKSALSVYPDSARVKVLQARLALARDNRDQALTYYQQAIQKDQRLLGMLIDELLEVFTDDAELKKLYQFVHNEYLDSNNVRLFPALLSIACSTGHESDVYSLIESHLKNDHLSLQTITRSVAVLSDQSELKASTGEKIATDVQTLPIIQSALERLSQGDADFQCLQCGYKMHDYLWRCPACHHWDTIQNR</sequence>
<dbReference type="InterPro" id="IPR041166">
    <property type="entry name" value="Rubredoxin_2"/>
</dbReference>
<dbReference type="Pfam" id="PF18073">
    <property type="entry name" value="Zn_ribbon_LapB"/>
    <property type="match status" value="1"/>
</dbReference>
<evidence type="ECO:0000313" key="4">
    <source>
        <dbReference type="EMBL" id="CAA6806043.1"/>
    </source>
</evidence>
<feature type="repeat" description="TPR" evidence="2">
    <location>
        <begin position="108"/>
        <end position="141"/>
    </location>
</feature>
<proteinExistence type="predicted"/>
<evidence type="ECO:0000259" key="3">
    <source>
        <dbReference type="Pfam" id="PF18073"/>
    </source>
</evidence>
<evidence type="ECO:0000256" key="1">
    <source>
        <dbReference type="ARBA" id="ARBA00022723"/>
    </source>
</evidence>
<feature type="domain" description="LapB rubredoxin metal binding" evidence="3">
    <location>
        <begin position="364"/>
        <end position="390"/>
    </location>
</feature>
<dbReference type="SUPFAM" id="SSF48452">
    <property type="entry name" value="TPR-like"/>
    <property type="match status" value="1"/>
</dbReference>
<dbReference type="Gene3D" id="1.25.40.10">
    <property type="entry name" value="Tetratricopeptide repeat domain"/>
    <property type="match status" value="2"/>
</dbReference>
<keyword evidence="2" id="KW-0802">TPR repeat</keyword>
<name>A0A6S6SCJ2_9GAMM</name>
<keyword evidence="4" id="KW-0346">Stress response</keyword>
<dbReference type="PROSITE" id="PS50005">
    <property type="entry name" value="TPR"/>
    <property type="match status" value="1"/>
</dbReference>
<organism evidence="4">
    <name type="scientific">uncultured Thiotrichaceae bacterium</name>
    <dbReference type="NCBI Taxonomy" id="298394"/>
    <lineage>
        <taxon>Bacteria</taxon>
        <taxon>Pseudomonadati</taxon>
        <taxon>Pseudomonadota</taxon>
        <taxon>Gammaproteobacteria</taxon>
        <taxon>Thiotrichales</taxon>
        <taxon>Thiotrichaceae</taxon>
        <taxon>environmental samples</taxon>
    </lineage>
</organism>
<dbReference type="InterPro" id="IPR019734">
    <property type="entry name" value="TPR_rpt"/>
</dbReference>
<dbReference type="GO" id="GO:0046872">
    <property type="term" value="F:metal ion binding"/>
    <property type="evidence" value="ECO:0007669"/>
    <property type="project" value="UniProtKB-KW"/>
</dbReference>